<reference evidence="2" key="1">
    <citation type="journal article" date="2023" name="Science">
        <title>Genome structures resolve the early diversification of teleost fishes.</title>
        <authorList>
            <person name="Parey E."/>
            <person name="Louis A."/>
            <person name="Montfort J."/>
            <person name="Bouchez O."/>
            <person name="Roques C."/>
            <person name="Iampietro C."/>
            <person name="Lluch J."/>
            <person name="Castinel A."/>
            <person name="Donnadieu C."/>
            <person name="Desvignes T."/>
            <person name="Floi Bucao C."/>
            <person name="Jouanno E."/>
            <person name="Wen M."/>
            <person name="Mejri S."/>
            <person name="Dirks R."/>
            <person name="Jansen H."/>
            <person name="Henkel C."/>
            <person name="Chen W.J."/>
            <person name="Zahm M."/>
            <person name="Cabau C."/>
            <person name="Klopp C."/>
            <person name="Thompson A.W."/>
            <person name="Robinson-Rechavi M."/>
            <person name="Braasch I."/>
            <person name="Lecointre G."/>
            <person name="Bobe J."/>
            <person name="Postlethwait J.H."/>
            <person name="Berthelot C."/>
            <person name="Roest Crollius H."/>
            <person name="Guiguen Y."/>
        </authorList>
    </citation>
    <scope>NUCLEOTIDE SEQUENCE</scope>
    <source>
        <strain evidence="2">WJC10195</strain>
    </source>
</reference>
<gene>
    <name evidence="2" type="ORF">SKAU_G00185450</name>
</gene>
<dbReference type="Proteomes" id="UP001152622">
    <property type="component" value="Chromosome 6"/>
</dbReference>
<evidence type="ECO:0000313" key="2">
    <source>
        <dbReference type="EMBL" id="KAJ8355751.1"/>
    </source>
</evidence>
<feature type="region of interest" description="Disordered" evidence="1">
    <location>
        <begin position="1"/>
        <end position="26"/>
    </location>
</feature>
<evidence type="ECO:0000313" key="3">
    <source>
        <dbReference type="Proteomes" id="UP001152622"/>
    </source>
</evidence>
<organism evidence="2 3">
    <name type="scientific">Synaphobranchus kaupii</name>
    <name type="common">Kaup's arrowtooth eel</name>
    <dbReference type="NCBI Taxonomy" id="118154"/>
    <lineage>
        <taxon>Eukaryota</taxon>
        <taxon>Metazoa</taxon>
        <taxon>Chordata</taxon>
        <taxon>Craniata</taxon>
        <taxon>Vertebrata</taxon>
        <taxon>Euteleostomi</taxon>
        <taxon>Actinopterygii</taxon>
        <taxon>Neopterygii</taxon>
        <taxon>Teleostei</taxon>
        <taxon>Anguilliformes</taxon>
        <taxon>Synaphobranchidae</taxon>
        <taxon>Synaphobranchus</taxon>
    </lineage>
</organism>
<evidence type="ECO:0000256" key="1">
    <source>
        <dbReference type="SAM" id="MobiDB-lite"/>
    </source>
</evidence>
<dbReference type="EMBL" id="JAINUF010000006">
    <property type="protein sequence ID" value="KAJ8355751.1"/>
    <property type="molecule type" value="Genomic_DNA"/>
</dbReference>
<proteinExistence type="predicted"/>
<comment type="caution">
    <text evidence="2">The sequence shown here is derived from an EMBL/GenBank/DDBJ whole genome shotgun (WGS) entry which is preliminary data.</text>
</comment>
<accession>A0A9Q1IWD1</accession>
<keyword evidence="3" id="KW-1185">Reference proteome</keyword>
<dbReference type="AlphaFoldDB" id="A0A9Q1IWD1"/>
<name>A0A9Q1IWD1_SYNKA</name>
<protein>
    <submittedName>
        <fullName evidence="2">Uncharacterized protein</fullName>
    </submittedName>
</protein>
<sequence length="135" mass="14076">MPGFLEGDEGAGISGPPAPQESRQPKALRILEQSGPPAVIRISPGEVNRRMADYITSWVQARVRAGAAAAAAVAPGRAGPRSHTAPDFLPPETVVSVSSPLRSLALGPSAGHVKEGPLLIEISQLHAVQEIQRKP</sequence>